<sequence length="275" mass="30622">MMPSMHQTCTAHLAPLDLTQQNPDLLNDRSSYRESLVRYLQTLSLNTESDFHPLLLVRAVARIVASEWIVTNAQVERDINTIEWQLETMSAAAAADVGVLQKVLSRLFTHRRRIAKYRALVEEQGGLFREQGGGSAGNNTMPAAWLPRRLPRAARRALRDMQTDADKAHDLVTRNAERVAQLVELLMSVMSVREAGLSVRQNETLTFLALVATFALPFLGTTFYMADREILFHRSRPTSPLVCDLNLRGSRAAGRPTPGHAFISGCTQSAAIEDK</sequence>
<reference evidence="2" key="2">
    <citation type="submission" date="2023-05" db="EMBL/GenBank/DDBJ databases">
        <authorList>
            <consortium name="Lawrence Berkeley National Laboratory"/>
            <person name="Steindorff A."/>
            <person name="Hensen N."/>
            <person name="Bonometti L."/>
            <person name="Westerberg I."/>
            <person name="Brannstrom I.O."/>
            <person name="Guillou S."/>
            <person name="Cros-Aarteil S."/>
            <person name="Calhoun S."/>
            <person name="Haridas S."/>
            <person name="Kuo A."/>
            <person name="Mondo S."/>
            <person name="Pangilinan J."/>
            <person name="Riley R."/>
            <person name="Labutti K."/>
            <person name="Andreopoulos B."/>
            <person name="Lipzen A."/>
            <person name="Chen C."/>
            <person name="Yanf M."/>
            <person name="Daum C."/>
            <person name="Ng V."/>
            <person name="Clum A."/>
            <person name="Ohm R."/>
            <person name="Martin F."/>
            <person name="Silar P."/>
            <person name="Natvig D."/>
            <person name="Lalanne C."/>
            <person name="Gautier V."/>
            <person name="Ament-Velasquez S.L."/>
            <person name="Kruys A."/>
            <person name="Hutchinson M.I."/>
            <person name="Powell A.J."/>
            <person name="Barry K."/>
            <person name="Miller A.N."/>
            <person name="Grigoriev I.V."/>
            <person name="Debuchy R."/>
            <person name="Gladieux P."/>
            <person name="Thoren M.H."/>
            <person name="Johannesson H."/>
        </authorList>
    </citation>
    <scope>NUCLEOTIDE SEQUENCE</scope>
    <source>
        <strain evidence="2">CBS 757.83</strain>
    </source>
</reference>
<keyword evidence="3" id="KW-1185">Reference proteome</keyword>
<organism evidence="2 3">
    <name type="scientific">Parathielavia hyrcaniae</name>
    <dbReference type="NCBI Taxonomy" id="113614"/>
    <lineage>
        <taxon>Eukaryota</taxon>
        <taxon>Fungi</taxon>
        <taxon>Dikarya</taxon>
        <taxon>Ascomycota</taxon>
        <taxon>Pezizomycotina</taxon>
        <taxon>Sordariomycetes</taxon>
        <taxon>Sordariomycetidae</taxon>
        <taxon>Sordariales</taxon>
        <taxon>Chaetomiaceae</taxon>
        <taxon>Parathielavia</taxon>
    </lineage>
</organism>
<evidence type="ECO:0000313" key="3">
    <source>
        <dbReference type="Proteomes" id="UP001305647"/>
    </source>
</evidence>
<name>A0AAN6SWY6_9PEZI</name>
<evidence type="ECO:0000256" key="1">
    <source>
        <dbReference type="SAM" id="Phobius"/>
    </source>
</evidence>
<dbReference type="Pfam" id="PF01544">
    <property type="entry name" value="CorA"/>
    <property type="match status" value="1"/>
</dbReference>
<keyword evidence="1" id="KW-0472">Membrane</keyword>
<keyword evidence="1" id="KW-1133">Transmembrane helix</keyword>
<dbReference type="Proteomes" id="UP001305647">
    <property type="component" value="Unassembled WGS sequence"/>
</dbReference>
<gene>
    <name evidence="2" type="ORF">N658DRAFT_57189</name>
</gene>
<accession>A0AAN6SWY6</accession>
<dbReference type="AlphaFoldDB" id="A0AAN6SWY6"/>
<dbReference type="InterPro" id="IPR002523">
    <property type="entry name" value="MgTranspt_CorA/ZnTranspt_ZntB"/>
</dbReference>
<comment type="caution">
    <text evidence="2">The sequence shown here is derived from an EMBL/GenBank/DDBJ whole genome shotgun (WGS) entry which is preliminary data.</text>
</comment>
<proteinExistence type="predicted"/>
<evidence type="ECO:0000313" key="2">
    <source>
        <dbReference type="EMBL" id="KAK4096071.1"/>
    </source>
</evidence>
<feature type="transmembrane region" description="Helical" evidence="1">
    <location>
        <begin position="205"/>
        <end position="226"/>
    </location>
</feature>
<dbReference type="EMBL" id="MU863742">
    <property type="protein sequence ID" value="KAK4096071.1"/>
    <property type="molecule type" value="Genomic_DNA"/>
</dbReference>
<protein>
    <submittedName>
        <fullName evidence="2">Uncharacterized protein</fullName>
    </submittedName>
</protein>
<keyword evidence="1" id="KW-0812">Transmembrane</keyword>
<reference evidence="2" key="1">
    <citation type="journal article" date="2023" name="Mol. Phylogenet. Evol.">
        <title>Genome-scale phylogeny and comparative genomics of the fungal order Sordariales.</title>
        <authorList>
            <person name="Hensen N."/>
            <person name="Bonometti L."/>
            <person name="Westerberg I."/>
            <person name="Brannstrom I.O."/>
            <person name="Guillou S."/>
            <person name="Cros-Aarteil S."/>
            <person name="Calhoun S."/>
            <person name="Haridas S."/>
            <person name="Kuo A."/>
            <person name="Mondo S."/>
            <person name="Pangilinan J."/>
            <person name="Riley R."/>
            <person name="LaButti K."/>
            <person name="Andreopoulos B."/>
            <person name="Lipzen A."/>
            <person name="Chen C."/>
            <person name="Yan M."/>
            <person name="Daum C."/>
            <person name="Ng V."/>
            <person name="Clum A."/>
            <person name="Steindorff A."/>
            <person name="Ohm R.A."/>
            <person name="Martin F."/>
            <person name="Silar P."/>
            <person name="Natvig D.O."/>
            <person name="Lalanne C."/>
            <person name="Gautier V."/>
            <person name="Ament-Velasquez S.L."/>
            <person name="Kruys A."/>
            <person name="Hutchinson M.I."/>
            <person name="Powell A.J."/>
            <person name="Barry K."/>
            <person name="Miller A.N."/>
            <person name="Grigoriev I.V."/>
            <person name="Debuchy R."/>
            <person name="Gladieux P."/>
            <person name="Hiltunen Thoren M."/>
            <person name="Johannesson H."/>
        </authorList>
    </citation>
    <scope>NUCLEOTIDE SEQUENCE</scope>
    <source>
        <strain evidence="2">CBS 757.83</strain>
    </source>
</reference>